<evidence type="ECO:0000313" key="2">
    <source>
        <dbReference type="Proteomes" id="UP000265520"/>
    </source>
</evidence>
<organism evidence="1 2">
    <name type="scientific">Trifolium medium</name>
    <dbReference type="NCBI Taxonomy" id="97028"/>
    <lineage>
        <taxon>Eukaryota</taxon>
        <taxon>Viridiplantae</taxon>
        <taxon>Streptophyta</taxon>
        <taxon>Embryophyta</taxon>
        <taxon>Tracheophyta</taxon>
        <taxon>Spermatophyta</taxon>
        <taxon>Magnoliopsida</taxon>
        <taxon>eudicotyledons</taxon>
        <taxon>Gunneridae</taxon>
        <taxon>Pentapetalae</taxon>
        <taxon>rosids</taxon>
        <taxon>fabids</taxon>
        <taxon>Fabales</taxon>
        <taxon>Fabaceae</taxon>
        <taxon>Papilionoideae</taxon>
        <taxon>50 kb inversion clade</taxon>
        <taxon>NPAAA clade</taxon>
        <taxon>Hologalegina</taxon>
        <taxon>IRL clade</taxon>
        <taxon>Trifolieae</taxon>
        <taxon>Trifolium</taxon>
    </lineage>
</organism>
<reference evidence="1 2" key="1">
    <citation type="journal article" date="2018" name="Front. Plant Sci.">
        <title>Red Clover (Trifolium pratense) and Zigzag Clover (T. medium) - A Picture of Genomic Similarities and Differences.</title>
        <authorList>
            <person name="Dluhosova J."/>
            <person name="Istvanek J."/>
            <person name="Nedelnik J."/>
            <person name="Repkova J."/>
        </authorList>
    </citation>
    <scope>NUCLEOTIDE SEQUENCE [LARGE SCALE GENOMIC DNA]</scope>
    <source>
        <strain evidence="2">cv. 10/8</strain>
        <tissue evidence="1">Leaf</tissue>
    </source>
</reference>
<gene>
    <name evidence="1" type="ORF">A2U01_0012360</name>
</gene>
<keyword evidence="2" id="KW-1185">Reference proteome</keyword>
<dbReference type="AlphaFoldDB" id="A0A392MVV5"/>
<evidence type="ECO:0000313" key="1">
    <source>
        <dbReference type="EMBL" id="MCH91433.1"/>
    </source>
</evidence>
<proteinExistence type="predicted"/>
<sequence>MKTIQSLLQQFKYLLVQKFERVLDADLADHFSHLVTALEWQYNNLNSAQFSFFSSAKLLSDLISFELPTIKDLKEEGDRKTLLYDSIQSKLDSYSQSSNEVRARLAIYCKDQAEVVKDIASYEQQLTRCRDLNRELTEKIKSKTE</sequence>
<accession>A0A392MVV5</accession>
<dbReference type="Proteomes" id="UP000265520">
    <property type="component" value="Unassembled WGS sequence"/>
</dbReference>
<comment type="caution">
    <text evidence="1">The sequence shown here is derived from an EMBL/GenBank/DDBJ whole genome shotgun (WGS) entry which is preliminary data.</text>
</comment>
<name>A0A392MVV5_9FABA</name>
<protein>
    <submittedName>
        <fullName evidence="1">Uncharacterized protein</fullName>
    </submittedName>
</protein>
<dbReference type="EMBL" id="LXQA010020428">
    <property type="protein sequence ID" value="MCH91433.1"/>
    <property type="molecule type" value="Genomic_DNA"/>
</dbReference>
<feature type="non-terminal residue" evidence="1">
    <location>
        <position position="145"/>
    </location>
</feature>